<dbReference type="EMBL" id="SSUJ01000004">
    <property type="protein sequence ID" value="THI32459.1"/>
    <property type="molecule type" value="Genomic_DNA"/>
</dbReference>
<comment type="caution">
    <text evidence="1">The sequence shown here is derived from an EMBL/GenBank/DDBJ whole genome shotgun (WGS) entry which is preliminary data.</text>
</comment>
<evidence type="ECO:0000313" key="1">
    <source>
        <dbReference type="EMBL" id="THI32459.1"/>
    </source>
</evidence>
<sequence length="364" mass="41649">MLAFTQLILVRNKLREISESPYFSKDMHKYLSVLQEAVDKLYEKHGTIADEIITECTFFITNAVNFFTGSTTKKIPYEIVYCLNDACKKWISEETLITTALSPDMHGFYFRSVSKQSYDLLEQTLGISFEAELIQISLPEMYRRRPLCSTPLYHELGHFVDFSKGISELAILNYRSVNQGTLPIPKGPQGIVEWATLPDFIWLNHCKEFFADLFSAQFVGKSGVEFLYKLAGSHPASDTHPSTENRIKIVNDFLNNVKNPVVDMFNAVISALHKQGKIISPSLTLPLNLLDVKTTFDNVRPFVINNHNEMHAFINSSWQYLCTEWENPTGIWKGLSKESIEKTINDLVEKSIRNVMILEKWSAQ</sequence>
<dbReference type="Proteomes" id="UP000304895">
    <property type="component" value="Unassembled WGS sequence"/>
</dbReference>
<organism evidence="1 2">
    <name type="scientific">Klebsiella pneumoniae subsp. pneumoniae</name>
    <dbReference type="NCBI Taxonomy" id="72407"/>
    <lineage>
        <taxon>Bacteria</taxon>
        <taxon>Pseudomonadati</taxon>
        <taxon>Pseudomonadota</taxon>
        <taxon>Gammaproteobacteria</taxon>
        <taxon>Enterobacterales</taxon>
        <taxon>Enterobacteriaceae</taxon>
        <taxon>Klebsiella/Raoultella group</taxon>
        <taxon>Klebsiella</taxon>
        <taxon>Klebsiella pneumoniae complex</taxon>
    </lineage>
</organism>
<name>A0A4S8CTT3_KLEPN</name>
<accession>A0A4S8CTT3</accession>
<protein>
    <submittedName>
        <fullName evidence="1">Uncharacterized protein</fullName>
    </submittedName>
</protein>
<evidence type="ECO:0000313" key="2">
    <source>
        <dbReference type="Proteomes" id="UP000304895"/>
    </source>
</evidence>
<dbReference type="AlphaFoldDB" id="A0A4S8CTT3"/>
<reference evidence="1 2" key="1">
    <citation type="submission" date="2019-04" db="EMBL/GenBank/DDBJ databases">
        <authorList>
            <person name="Fouts D."/>
            <person name="Sutton G."/>
            <person name="Singh I."/>
            <person name="Nguyen K."/>
        </authorList>
    </citation>
    <scope>NUCLEOTIDE SEQUENCE [LARGE SCALE GENOMIC DNA]</scope>
    <source>
        <strain evidence="1 2">55</strain>
    </source>
</reference>
<proteinExistence type="predicted"/>
<dbReference type="RefSeq" id="WP_071557796.1">
    <property type="nucleotide sequence ID" value="NZ_CP009876.1"/>
</dbReference>
<gene>
    <name evidence="1" type="ORF">E9161_07290</name>
</gene>